<keyword evidence="3" id="KW-1185">Reference proteome</keyword>
<keyword evidence="1" id="KW-1133">Transmembrane helix</keyword>
<dbReference type="AlphaFoldDB" id="A0A4R2QJ56"/>
<keyword evidence="1" id="KW-0472">Membrane</keyword>
<evidence type="ECO:0000313" key="2">
    <source>
        <dbReference type="EMBL" id="TCP48508.1"/>
    </source>
</evidence>
<gene>
    <name evidence="2" type="ORF">EV191_11065</name>
</gene>
<evidence type="ECO:0000256" key="1">
    <source>
        <dbReference type="SAM" id="Phobius"/>
    </source>
</evidence>
<sequence>MNASNSWWVSGLFTIAGVLITTLAGLGLTILNRRTERFRLSRQQKVESYPELLHAANRLARLPVWPSSAGDPHALLDDIDRNAQRVQLFAPQTVRQQVTELLAAASSLAEVVSGIRVNSKPAHGDVVDQRDAANHRHAVDMLLQATERFLSTIRIDLEVDRP</sequence>
<proteinExistence type="predicted"/>
<dbReference type="RefSeq" id="WP_132878790.1">
    <property type="nucleotide sequence ID" value="NZ_SLXQ01000010.1"/>
</dbReference>
<organism evidence="2 3">
    <name type="scientific">Tamaricihabitans halophyticus</name>
    <dbReference type="NCBI Taxonomy" id="1262583"/>
    <lineage>
        <taxon>Bacteria</taxon>
        <taxon>Bacillati</taxon>
        <taxon>Actinomycetota</taxon>
        <taxon>Actinomycetes</taxon>
        <taxon>Pseudonocardiales</taxon>
        <taxon>Pseudonocardiaceae</taxon>
        <taxon>Tamaricihabitans</taxon>
    </lineage>
</organism>
<name>A0A4R2QJ56_9PSEU</name>
<dbReference type="OrthoDB" id="5194393at2"/>
<feature type="transmembrane region" description="Helical" evidence="1">
    <location>
        <begin position="6"/>
        <end position="31"/>
    </location>
</feature>
<protein>
    <submittedName>
        <fullName evidence="2">Uncharacterized protein</fullName>
    </submittedName>
</protein>
<keyword evidence="1" id="KW-0812">Transmembrane</keyword>
<dbReference type="EMBL" id="SLXQ01000010">
    <property type="protein sequence ID" value="TCP48508.1"/>
    <property type="molecule type" value="Genomic_DNA"/>
</dbReference>
<dbReference type="Proteomes" id="UP000294911">
    <property type="component" value="Unassembled WGS sequence"/>
</dbReference>
<comment type="caution">
    <text evidence="2">The sequence shown here is derived from an EMBL/GenBank/DDBJ whole genome shotgun (WGS) entry which is preliminary data.</text>
</comment>
<accession>A0A4R2QJ56</accession>
<reference evidence="2 3" key="1">
    <citation type="submission" date="2019-03" db="EMBL/GenBank/DDBJ databases">
        <title>Genomic Encyclopedia of Type Strains, Phase IV (KMG-IV): sequencing the most valuable type-strain genomes for metagenomic binning, comparative biology and taxonomic classification.</title>
        <authorList>
            <person name="Goeker M."/>
        </authorList>
    </citation>
    <scope>NUCLEOTIDE SEQUENCE [LARGE SCALE GENOMIC DNA]</scope>
    <source>
        <strain evidence="2 3">DSM 45765</strain>
    </source>
</reference>
<evidence type="ECO:0000313" key="3">
    <source>
        <dbReference type="Proteomes" id="UP000294911"/>
    </source>
</evidence>